<evidence type="ECO:0000256" key="4">
    <source>
        <dbReference type="ARBA" id="ARBA00022723"/>
    </source>
</evidence>
<keyword evidence="5" id="KW-0677">Repeat</keyword>
<evidence type="ECO:0000313" key="10">
    <source>
        <dbReference type="Proteomes" id="UP001174136"/>
    </source>
</evidence>
<organism evidence="9 10">
    <name type="scientific">Merluccius polli</name>
    <name type="common">Benguela hake</name>
    <name type="synonym">Merluccius cadenati</name>
    <dbReference type="NCBI Taxonomy" id="89951"/>
    <lineage>
        <taxon>Eukaryota</taxon>
        <taxon>Metazoa</taxon>
        <taxon>Chordata</taxon>
        <taxon>Craniata</taxon>
        <taxon>Vertebrata</taxon>
        <taxon>Euteleostomi</taxon>
        <taxon>Actinopterygii</taxon>
        <taxon>Neopterygii</taxon>
        <taxon>Teleostei</taxon>
        <taxon>Neoteleostei</taxon>
        <taxon>Acanthomorphata</taxon>
        <taxon>Zeiogadaria</taxon>
        <taxon>Gadariae</taxon>
        <taxon>Gadiformes</taxon>
        <taxon>Gadoidei</taxon>
        <taxon>Merlucciidae</taxon>
        <taxon>Merluccius</taxon>
    </lineage>
</organism>
<dbReference type="AlphaFoldDB" id="A0AA47N4N2"/>
<keyword evidence="6" id="KW-0106">Calcium</keyword>
<dbReference type="Gene3D" id="1.10.238.10">
    <property type="entry name" value="EF-hand"/>
    <property type="match status" value="1"/>
</dbReference>
<dbReference type="FunFam" id="1.10.238.10:FF:000099">
    <property type="entry name" value="calpain-2 catalytic subunit"/>
    <property type="match status" value="1"/>
</dbReference>
<sequence>MFYKLPITNSLRQTESAFFSLNDLQIEVDEDYISDEFESLFGKLHGKDLEISAFELQRILNRVAMMRDDIKTTGFSLSTCHNMINLLDKDGTGKLGLVEFYILWTKIDKMLDLYKKRDADDTGCMSTSEMRMAVEEAGFSLSNPLHQIIVARYSESDLSIDFDNFVACLIRLEILFSTFNALDKDHVGKVHLNALQVSRTHR</sequence>
<dbReference type="GO" id="GO:0005509">
    <property type="term" value="F:calcium ion binding"/>
    <property type="evidence" value="ECO:0007669"/>
    <property type="project" value="InterPro"/>
</dbReference>
<dbReference type="GO" id="GO:0110158">
    <property type="term" value="C:calpain complex"/>
    <property type="evidence" value="ECO:0007669"/>
    <property type="project" value="TreeGrafter"/>
</dbReference>
<dbReference type="InterPro" id="IPR002048">
    <property type="entry name" value="EF_hand_dom"/>
</dbReference>
<dbReference type="SUPFAM" id="SSF47473">
    <property type="entry name" value="EF-hand"/>
    <property type="match status" value="1"/>
</dbReference>
<dbReference type="PROSITE" id="PS00018">
    <property type="entry name" value="EF_HAND_1"/>
    <property type="match status" value="1"/>
</dbReference>
<gene>
    <name evidence="9" type="primary">CAPN2_5</name>
    <name evidence="9" type="ORF">N1851_007160</name>
</gene>
<dbReference type="EMBL" id="JAOPHQ010001206">
    <property type="protein sequence ID" value="KAK0151532.1"/>
    <property type="molecule type" value="Genomic_DNA"/>
</dbReference>
<evidence type="ECO:0000256" key="3">
    <source>
        <dbReference type="ARBA" id="ARBA00022490"/>
    </source>
</evidence>
<evidence type="ECO:0000313" key="9">
    <source>
        <dbReference type="EMBL" id="KAK0151532.1"/>
    </source>
</evidence>
<keyword evidence="10" id="KW-1185">Reference proteome</keyword>
<name>A0AA47N4N2_MERPO</name>
<keyword evidence="7" id="KW-0472">Membrane</keyword>
<dbReference type="PROSITE" id="PS50222">
    <property type="entry name" value="EF_HAND_2"/>
    <property type="match status" value="1"/>
</dbReference>
<dbReference type="PANTHER" id="PTHR46735">
    <property type="entry name" value="CALPAIN, SMALL SUBUNIT 1 A-RELATED"/>
    <property type="match status" value="1"/>
</dbReference>
<evidence type="ECO:0000256" key="6">
    <source>
        <dbReference type="ARBA" id="ARBA00022837"/>
    </source>
</evidence>
<protein>
    <submittedName>
        <fullName evidence="9">Calpain-2 catalytic subunit</fullName>
    </submittedName>
</protein>
<evidence type="ECO:0000256" key="7">
    <source>
        <dbReference type="ARBA" id="ARBA00023136"/>
    </source>
</evidence>
<evidence type="ECO:0000256" key="2">
    <source>
        <dbReference type="ARBA" id="ARBA00004496"/>
    </source>
</evidence>
<dbReference type="PANTHER" id="PTHR46735:SF3">
    <property type="entry name" value="CALPAIN SMALL SUBUNIT 1-RELATED"/>
    <property type="match status" value="1"/>
</dbReference>
<accession>A0AA47N4N2</accession>
<keyword evidence="4" id="KW-0479">Metal-binding</keyword>
<evidence type="ECO:0000256" key="1">
    <source>
        <dbReference type="ARBA" id="ARBA00004308"/>
    </source>
</evidence>
<feature type="domain" description="EF-hand" evidence="8">
    <location>
        <begin position="105"/>
        <end position="140"/>
    </location>
</feature>
<comment type="caution">
    <text evidence="9">The sequence shown here is derived from an EMBL/GenBank/DDBJ whole genome shotgun (WGS) entry which is preliminary data.</text>
</comment>
<evidence type="ECO:0000256" key="5">
    <source>
        <dbReference type="ARBA" id="ARBA00022737"/>
    </source>
</evidence>
<dbReference type="Pfam" id="PF13833">
    <property type="entry name" value="EF-hand_8"/>
    <property type="match status" value="1"/>
</dbReference>
<keyword evidence="3" id="KW-0963">Cytoplasm</keyword>
<comment type="subcellular location">
    <subcellularLocation>
        <location evidence="2">Cytoplasm</location>
    </subcellularLocation>
    <subcellularLocation>
        <location evidence="1">Endomembrane system</location>
    </subcellularLocation>
</comment>
<reference evidence="9" key="1">
    <citation type="journal article" date="2023" name="Front. Mar. Sci.">
        <title>A new Merluccius polli reference genome to investigate the effects of global change in West African waters.</title>
        <authorList>
            <person name="Mateo J.L."/>
            <person name="Blanco-Fernandez C."/>
            <person name="Garcia-Vazquez E."/>
            <person name="Machado-Schiaffino G."/>
        </authorList>
    </citation>
    <scope>NUCLEOTIDE SEQUENCE</scope>
    <source>
        <strain evidence="9">C29</strain>
        <tissue evidence="9">Fin</tissue>
    </source>
</reference>
<dbReference type="GO" id="GO:0012505">
    <property type="term" value="C:endomembrane system"/>
    <property type="evidence" value="ECO:0007669"/>
    <property type="project" value="UniProtKB-SubCell"/>
</dbReference>
<dbReference type="InterPro" id="IPR011992">
    <property type="entry name" value="EF-hand-dom_pair"/>
</dbReference>
<evidence type="ECO:0000259" key="8">
    <source>
        <dbReference type="PROSITE" id="PS50222"/>
    </source>
</evidence>
<proteinExistence type="predicted"/>
<dbReference type="InterPro" id="IPR018247">
    <property type="entry name" value="EF_Hand_1_Ca_BS"/>
</dbReference>
<dbReference type="Proteomes" id="UP001174136">
    <property type="component" value="Unassembled WGS sequence"/>
</dbReference>